<dbReference type="Gene3D" id="2.60.40.1180">
    <property type="entry name" value="Golgi alpha-mannosidase II"/>
    <property type="match status" value="1"/>
</dbReference>
<keyword evidence="17" id="KW-1185">Reference proteome</keyword>
<feature type="site" description="May be important for catalysis" evidence="13">
    <location>
        <position position="290"/>
    </location>
</feature>
<evidence type="ECO:0000256" key="10">
    <source>
        <dbReference type="ARBA" id="ARBA00074133"/>
    </source>
</evidence>
<organism evidence="16 17">
    <name type="scientific">Artemia franciscana</name>
    <name type="common">Brine shrimp</name>
    <name type="synonym">Artemia sanfranciscana</name>
    <dbReference type="NCBI Taxonomy" id="6661"/>
    <lineage>
        <taxon>Eukaryota</taxon>
        <taxon>Metazoa</taxon>
        <taxon>Ecdysozoa</taxon>
        <taxon>Arthropoda</taxon>
        <taxon>Crustacea</taxon>
        <taxon>Branchiopoda</taxon>
        <taxon>Anostraca</taxon>
        <taxon>Artemiidae</taxon>
        <taxon>Artemia</taxon>
    </lineage>
</organism>
<accession>A0AA88I5W7</accession>
<feature type="domain" description="Alpha-L-fucosidase C-terminal" evidence="15">
    <location>
        <begin position="372"/>
        <end position="454"/>
    </location>
</feature>
<evidence type="ECO:0000256" key="7">
    <source>
        <dbReference type="ARBA" id="ARBA00022801"/>
    </source>
</evidence>
<dbReference type="InterPro" id="IPR000933">
    <property type="entry name" value="Glyco_hydro_29"/>
</dbReference>
<dbReference type="Pfam" id="PF01120">
    <property type="entry name" value="Alpha_L_fucos"/>
    <property type="match status" value="1"/>
</dbReference>
<feature type="domain" description="Glycoside hydrolase family 29 N-terminal" evidence="14">
    <location>
        <begin position="28"/>
        <end position="361"/>
    </location>
</feature>
<evidence type="ECO:0000256" key="2">
    <source>
        <dbReference type="ARBA" id="ARBA00000419"/>
    </source>
</evidence>
<gene>
    <name evidence="16" type="ORF">QYM36_010493</name>
</gene>
<dbReference type="SMART" id="SM00812">
    <property type="entry name" value="Alpha_L_fucos"/>
    <property type="match status" value="1"/>
</dbReference>
<evidence type="ECO:0000256" key="6">
    <source>
        <dbReference type="ARBA" id="ARBA00022729"/>
    </source>
</evidence>
<evidence type="ECO:0000256" key="11">
    <source>
        <dbReference type="ARBA" id="ARBA00081661"/>
    </source>
</evidence>
<dbReference type="PANTHER" id="PTHR10030:SF37">
    <property type="entry name" value="ALPHA-L-FUCOSIDASE-RELATED"/>
    <property type="match status" value="1"/>
</dbReference>
<comment type="similarity">
    <text evidence="4 12">Belongs to the glycosyl hydrolase 29 family.</text>
</comment>
<keyword evidence="7 12" id="KW-0378">Hydrolase</keyword>
<keyword evidence="9 12" id="KW-0326">Glycosidase</keyword>
<dbReference type="InterPro" id="IPR031919">
    <property type="entry name" value="Fucosidase_C"/>
</dbReference>
<dbReference type="PIRSF" id="PIRSF001092">
    <property type="entry name" value="Alpha-L-fucosidase"/>
    <property type="match status" value="1"/>
</dbReference>
<comment type="caution">
    <text evidence="16">The sequence shown here is derived from an EMBL/GenBank/DDBJ whole genome shotgun (WGS) entry which is preliminary data.</text>
</comment>
<dbReference type="Pfam" id="PF16757">
    <property type="entry name" value="Fucosidase_C"/>
    <property type="match status" value="1"/>
</dbReference>
<dbReference type="Proteomes" id="UP001187531">
    <property type="component" value="Unassembled WGS sequence"/>
</dbReference>
<keyword evidence="6 12" id="KW-0732">Signal</keyword>
<evidence type="ECO:0000256" key="8">
    <source>
        <dbReference type="ARBA" id="ARBA00023180"/>
    </source>
</evidence>
<dbReference type="PRINTS" id="PR00741">
    <property type="entry name" value="GLHYDRLASE29"/>
</dbReference>
<dbReference type="InterPro" id="IPR016286">
    <property type="entry name" value="FUC_metazoa-typ"/>
</dbReference>
<evidence type="ECO:0000313" key="16">
    <source>
        <dbReference type="EMBL" id="KAK2715942.1"/>
    </source>
</evidence>
<evidence type="ECO:0000256" key="13">
    <source>
        <dbReference type="PIRSR" id="PIRSR001092-1"/>
    </source>
</evidence>
<dbReference type="SUPFAM" id="SSF51445">
    <property type="entry name" value="(Trans)glycosidases"/>
    <property type="match status" value="1"/>
</dbReference>
<dbReference type="FunFam" id="3.20.20.80:FF:000027">
    <property type="entry name" value="Alpha-L-fucosidase"/>
    <property type="match status" value="1"/>
</dbReference>
<dbReference type="GO" id="GO:0004560">
    <property type="term" value="F:alpha-L-fucosidase activity"/>
    <property type="evidence" value="ECO:0007669"/>
    <property type="project" value="UniProtKB-EC"/>
</dbReference>
<evidence type="ECO:0000256" key="5">
    <source>
        <dbReference type="ARBA" id="ARBA00012662"/>
    </source>
</evidence>
<dbReference type="GO" id="GO:0016139">
    <property type="term" value="P:glycoside catabolic process"/>
    <property type="evidence" value="ECO:0007669"/>
    <property type="project" value="TreeGrafter"/>
</dbReference>
<keyword evidence="8" id="KW-0325">Glycoprotein</keyword>
<evidence type="ECO:0000256" key="12">
    <source>
        <dbReference type="PIRNR" id="PIRNR001092"/>
    </source>
</evidence>
<dbReference type="GO" id="GO:0006004">
    <property type="term" value="P:fucose metabolic process"/>
    <property type="evidence" value="ECO:0007669"/>
    <property type="project" value="InterPro"/>
</dbReference>
<reference evidence="16" key="1">
    <citation type="submission" date="2023-07" db="EMBL/GenBank/DDBJ databases">
        <title>Chromosome-level genome assembly of Artemia franciscana.</title>
        <authorList>
            <person name="Jo E."/>
        </authorList>
    </citation>
    <scope>NUCLEOTIDE SEQUENCE</scope>
    <source>
        <tissue evidence="16">Whole body</tissue>
    </source>
</reference>
<name>A0AA88I5W7_ARTSF</name>
<evidence type="ECO:0000256" key="9">
    <source>
        <dbReference type="ARBA" id="ARBA00023295"/>
    </source>
</evidence>
<dbReference type="GO" id="GO:0005764">
    <property type="term" value="C:lysosome"/>
    <property type="evidence" value="ECO:0007669"/>
    <property type="project" value="TreeGrafter"/>
</dbReference>
<proteinExistence type="inferred from homology"/>
<dbReference type="InterPro" id="IPR018526">
    <property type="entry name" value="Glyco_hydro_29_CS"/>
</dbReference>
<comment type="catalytic activity">
    <reaction evidence="2">
        <text>a neolactoside IV(2)-alpha-Fuc-nLc4Cer(d18:0) + H2O = a neolactoside nLc4Cer(d18:0) + L-fucose</text>
        <dbReference type="Rhea" id="RHEA:49308"/>
        <dbReference type="ChEBI" id="CHEBI:2181"/>
        <dbReference type="ChEBI" id="CHEBI:15377"/>
        <dbReference type="ChEBI" id="CHEBI:91119"/>
        <dbReference type="ChEBI" id="CHEBI:91121"/>
    </reaction>
    <physiologicalReaction direction="left-to-right" evidence="2">
        <dbReference type="Rhea" id="RHEA:49309"/>
    </physiologicalReaction>
</comment>
<dbReference type="Gene3D" id="3.20.20.80">
    <property type="entry name" value="Glycosidases"/>
    <property type="match status" value="1"/>
</dbReference>
<dbReference type="EMBL" id="JAVRJZ010000012">
    <property type="protein sequence ID" value="KAK2715942.1"/>
    <property type="molecule type" value="Genomic_DNA"/>
</dbReference>
<evidence type="ECO:0000259" key="15">
    <source>
        <dbReference type="Pfam" id="PF16757"/>
    </source>
</evidence>
<evidence type="ECO:0000313" key="17">
    <source>
        <dbReference type="Proteomes" id="UP001187531"/>
    </source>
</evidence>
<evidence type="ECO:0000256" key="1">
    <source>
        <dbReference type="ARBA" id="ARBA00000321"/>
    </source>
</evidence>
<dbReference type="EC" id="3.2.1.51" evidence="5"/>
<evidence type="ECO:0000259" key="14">
    <source>
        <dbReference type="Pfam" id="PF01120"/>
    </source>
</evidence>
<evidence type="ECO:0000256" key="3">
    <source>
        <dbReference type="ARBA" id="ARBA00004071"/>
    </source>
</evidence>
<feature type="chain" id="PRO_5041520180" description="Putative alpha-L-fucosidase" evidence="12">
    <location>
        <begin position="17"/>
        <end position="467"/>
    </location>
</feature>
<evidence type="ECO:0000256" key="4">
    <source>
        <dbReference type="ARBA" id="ARBA00007951"/>
    </source>
</evidence>
<comment type="function">
    <text evidence="3">Alpha-L-fucosidase is responsible for hydrolyzing the alpha-1,6-linked fucose joined to the reducing-end N-acetylglucosamine of the carbohydrate moieties of glycoproteins.</text>
</comment>
<dbReference type="PROSITE" id="PS00385">
    <property type="entry name" value="ALPHA_L_FUCOSIDASE"/>
    <property type="match status" value="1"/>
</dbReference>
<sequence>MHKIVILLIICKPIFSVKERREGDGILNQRFIPDWSDLDRREIPDWYDKAKFGIFIHWGVFSVPSVFSEWFWQEWQGEKRPDVVQFMKENYSPRFTYADFAPQFTAEFFDPDEWARIFKASGAKYVVLTSKHHEGFTLWPSKSSFGWNALDTGPRRNLLGDLAVAVKKMELRFGVYHSMYEWFNPLYIQDRNNDFKTQRFVAEKTMPELLELVNDYKPEVIWSDGDWEADYTYWNSTNFLSWLYNDSPVKETVVVNDRWGRGIPCKHGDFYTCSDRYNPGKLLEHKWENCMTIDKDSWGYRRTASLKDYLTTHELIKELAETVSCGGNLLMNIGPTADGRIIPIFEERLIEMGEWLQVNGEAIYESHPWKSQEDSSTSGVWYTQRDGNVYGIVLFWPKQELLYLHDPLPSNKTVITLLGYPDSLSWKSNDKGLQIVFPSMSEAPGKFAWVIKMTSLTKNKMKARRKV</sequence>
<protein>
    <recommendedName>
        <fullName evidence="10">Putative alpha-L-fucosidase</fullName>
        <ecNumber evidence="5">3.2.1.51</ecNumber>
    </recommendedName>
    <alternativeName>
        <fullName evidence="11">Alpha-L-fucoside fucohydrolase</fullName>
    </alternativeName>
</protein>
<dbReference type="PANTHER" id="PTHR10030">
    <property type="entry name" value="ALPHA-L-FUCOSIDASE"/>
    <property type="match status" value="1"/>
</dbReference>
<dbReference type="InterPro" id="IPR017853">
    <property type="entry name" value="GH"/>
</dbReference>
<dbReference type="InterPro" id="IPR013780">
    <property type="entry name" value="Glyco_hydro_b"/>
</dbReference>
<dbReference type="AlphaFoldDB" id="A0AA88I5W7"/>
<feature type="signal peptide" evidence="12">
    <location>
        <begin position="1"/>
        <end position="16"/>
    </location>
</feature>
<comment type="catalytic activity">
    <reaction evidence="1">
        <text>a neolactoside IV(2)-alpha-Fuc-nLc4Cer(d18:1(4E)) + H2O = a neolactoside nLc4Cer(d18:1(4E)) + L-fucose</text>
        <dbReference type="Rhea" id="RHEA:48224"/>
        <dbReference type="ChEBI" id="CHEBI:2181"/>
        <dbReference type="ChEBI" id="CHEBI:15377"/>
        <dbReference type="ChEBI" id="CHEBI:17006"/>
        <dbReference type="ChEBI" id="CHEBI:28691"/>
    </reaction>
    <physiologicalReaction direction="left-to-right" evidence="1">
        <dbReference type="Rhea" id="RHEA:48225"/>
    </physiologicalReaction>
</comment>
<dbReference type="InterPro" id="IPR057739">
    <property type="entry name" value="Glyco_hydro_29_N"/>
</dbReference>